<dbReference type="EMBL" id="KZ821230">
    <property type="protein sequence ID" value="PYH45674.1"/>
    <property type="molecule type" value="Genomic_DNA"/>
</dbReference>
<evidence type="ECO:0000313" key="1">
    <source>
        <dbReference type="EMBL" id="PYH45674.1"/>
    </source>
</evidence>
<name>A0A318ZH36_9EURO</name>
<dbReference type="RefSeq" id="XP_025431656.1">
    <property type="nucleotide sequence ID" value="XM_025574911.1"/>
</dbReference>
<keyword evidence="2" id="KW-1185">Reference proteome</keyword>
<proteinExistence type="predicted"/>
<organism evidence="1 2">
    <name type="scientific">Aspergillus saccharolyticus JOP 1030-1</name>
    <dbReference type="NCBI Taxonomy" id="1450539"/>
    <lineage>
        <taxon>Eukaryota</taxon>
        <taxon>Fungi</taxon>
        <taxon>Dikarya</taxon>
        <taxon>Ascomycota</taxon>
        <taxon>Pezizomycotina</taxon>
        <taxon>Eurotiomycetes</taxon>
        <taxon>Eurotiomycetidae</taxon>
        <taxon>Eurotiales</taxon>
        <taxon>Aspergillaceae</taxon>
        <taxon>Aspergillus</taxon>
        <taxon>Aspergillus subgen. Circumdati</taxon>
    </lineage>
</organism>
<dbReference type="GeneID" id="37076139"/>
<dbReference type="Proteomes" id="UP000248349">
    <property type="component" value="Unassembled WGS sequence"/>
</dbReference>
<dbReference type="AlphaFoldDB" id="A0A318ZH36"/>
<accession>A0A318ZH36</accession>
<reference evidence="1 2" key="1">
    <citation type="submission" date="2016-12" db="EMBL/GenBank/DDBJ databases">
        <title>The genomes of Aspergillus section Nigri reveals drivers in fungal speciation.</title>
        <authorList>
            <consortium name="DOE Joint Genome Institute"/>
            <person name="Vesth T.C."/>
            <person name="Nybo J."/>
            <person name="Theobald S."/>
            <person name="Brandl J."/>
            <person name="Frisvad J.C."/>
            <person name="Nielsen K.F."/>
            <person name="Lyhne E.K."/>
            <person name="Kogle M.E."/>
            <person name="Kuo A."/>
            <person name="Riley R."/>
            <person name="Clum A."/>
            <person name="Nolan M."/>
            <person name="Lipzen A."/>
            <person name="Salamov A."/>
            <person name="Henrissat B."/>
            <person name="Wiebenga A."/>
            <person name="De Vries R.P."/>
            <person name="Grigoriev I.V."/>
            <person name="Mortensen U.H."/>
            <person name="Andersen M.R."/>
            <person name="Baker S.E."/>
        </authorList>
    </citation>
    <scope>NUCLEOTIDE SEQUENCE [LARGE SCALE GENOMIC DNA]</scope>
    <source>
        <strain evidence="1 2">JOP 1030-1</strain>
    </source>
</reference>
<sequence>MGPFPLSRFHILSTAVVAFKKVSAIVDQHRSSLSVSQINAEPNRVLPFFAAWHWDTPWTVCCKSPKASGPLRIIGNLFLVSMQSLGFLQNR</sequence>
<evidence type="ECO:0000313" key="2">
    <source>
        <dbReference type="Proteomes" id="UP000248349"/>
    </source>
</evidence>
<protein>
    <submittedName>
        <fullName evidence="1">Uncharacterized protein</fullName>
    </submittedName>
</protein>
<gene>
    <name evidence="1" type="ORF">BP01DRAFT_356297</name>
</gene>